<keyword evidence="3" id="KW-1185">Reference proteome</keyword>
<gene>
    <name evidence="2" type="ORF">DFJ67_6675</name>
</gene>
<reference evidence="2 3" key="1">
    <citation type="submission" date="2018-08" db="EMBL/GenBank/DDBJ databases">
        <title>Sequencing the genomes of 1000 actinobacteria strains.</title>
        <authorList>
            <person name="Klenk H.-P."/>
        </authorList>
    </citation>
    <scope>NUCLEOTIDE SEQUENCE [LARGE SCALE GENOMIC DNA]</scope>
    <source>
        <strain evidence="2 3">DSM 44099</strain>
    </source>
</reference>
<evidence type="ECO:0000313" key="3">
    <source>
        <dbReference type="Proteomes" id="UP000256913"/>
    </source>
</evidence>
<dbReference type="AlphaFoldDB" id="A0A3D9ZUK2"/>
<dbReference type="Proteomes" id="UP000256913">
    <property type="component" value="Unassembled WGS sequence"/>
</dbReference>
<proteinExistence type="predicted"/>
<dbReference type="EMBL" id="QUMQ01000001">
    <property type="protein sequence ID" value="REG00620.1"/>
    <property type="molecule type" value="Genomic_DNA"/>
</dbReference>
<accession>A0A3D9ZUK2</accession>
<evidence type="ECO:0000313" key="2">
    <source>
        <dbReference type="EMBL" id="REG00620.1"/>
    </source>
</evidence>
<protein>
    <submittedName>
        <fullName evidence="2">Uncharacterized protein</fullName>
    </submittedName>
</protein>
<organism evidence="2 3">
    <name type="scientific">Asanoa ferruginea</name>
    <dbReference type="NCBI Taxonomy" id="53367"/>
    <lineage>
        <taxon>Bacteria</taxon>
        <taxon>Bacillati</taxon>
        <taxon>Actinomycetota</taxon>
        <taxon>Actinomycetes</taxon>
        <taxon>Micromonosporales</taxon>
        <taxon>Micromonosporaceae</taxon>
        <taxon>Asanoa</taxon>
    </lineage>
</organism>
<sequence length="38" mass="3868">MTAHPRRAIVIVADGPRPDEPSAGGMPGWGGLQGSVRA</sequence>
<feature type="compositionally biased region" description="Gly residues" evidence="1">
    <location>
        <begin position="25"/>
        <end position="38"/>
    </location>
</feature>
<comment type="caution">
    <text evidence="2">The sequence shown here is derived from an EMBL/GenBank/DDBJ whole genome shotgun (WGS) entry which is preliminary data.</text>
</comment>
<name>A0A3D9ZUK2_9ACTN</name>
<evidence type="ECO:0000256" key="1">
    <source>
        <dbReference type="SAM" id="MobiDB-lite"/>
    </source>
</evidence>
<feature type="region of interest" description="Disordered" evidence="1">
    <location>
        <begin position="14"/>
        <end position="38"/>
    </location>
</feature>